<protein>
    <submittedName>
        <fullName evidence="1">TlpA family protein disulfide reductase</fullName>
    </submittedName>
</protein>
<proteinExistence type="predicted"/>
<dbReference type="PANTHER" id="PTHR42852:SF13">
    <property type="entry name" value="PROTEIN DIPZ"/>
    <property type="match status" value="1"/>
</dbReference>
<gene>
    <name evidence="1" type="ORF">G3M78_10975</name>
</gene>
<dbReference type="SUPFAM" id="SSF52833">
    <property type="entry name" value="Thioredoxin-like"/>
    <property type="match status" value="1"/>
</dbReference>
<evidence type="ECO:0000313" key="2">
    <source>
        <dbReference type="Proteomes" id="UP000594464"/>
    </source>
</evidence>
<accession>A0A7T0C3J5</accession>
<dbReference type="Gene3D" id="3.40.30.10">
    <property type="entry name" value="Glutaredoxin"/>
    <property type="match status" value="1"/>
</dbReference>
<dbReference type="PANTHER" id="PTHR42852">
    <property type="entry name" value="THIOL:DISULFIDE INTERCHANGE PROTEIN DSBE"/>
    <property type="match status" value="1"/>
</dbReference>
<dbReference type="InterPro" id="IPR050553">
    <property type="entry name" value="Thioredoxin_ResA/DsbE_sf"/>
</dbReference>
<organism evidence="1 2">
    <name type="scientific">Candidatus Nitrohelix vancouverensis</name>
    <dbReference type="NCBI Taxonomy" id="2705534"/>
    <lineage>
        <taxon>Bacteria</taxon>
        <taxon>Pseudomonadati</taxon>
        <taxon>Nitrospinota/Tectimicrobiota group</taxon>
        <taxon>Nitrospinota</taxon>
        <taxon>Nitrospinia</taxon>
        <taxon>Nitrospinales</taxon>
        <taxon>Nitrospinaceae</taxon>
        <taxon>Candidatus Nitrohelix</taxon>
    </lineage>
</organism>
<reference evidence="2" key="1">
    <citation type="submission" date="2020-02" db="EMBL/GenBank/DDBJ databases">
        <title>Genomic and physiological characterization of two novel Nitrospinaceae genera.</title>
        <authorList>
            <person name="Mueller A.J."/>
            <person name="Jung M.-Y."/>
            <person name="Strachan C.R."/>
            <person name="Herbold C.W."/>
            <person name="Kirkegaard R.H."/>
            <person name="Daims H."/>
        </authorList>
    </citation>
    <scope>NUCLEOTIDE SEQUENCE [LARGE SCALE GENOMIC DNA]</scope>
</reference>
<dbReference type="AlphaFoldDB" id="A0A7T0C3J5"/>
<dbReference type="InterPro" id="IPR036249">
    <property type="entry name" value="Thioredoxin-like_sf"/>
</dbReference>
<dbReference type="KEGG" id="nva:G3M78_10975"/>
<dbReference type="Proteomes" id="UP000594464">
    <property type="component" value="Chromosome"/>
</dbReference>
<name>A0A7T0C3J5_9BACT</name>
<evidence type="ECO:0000313" key="1">
    <source>
        <dbReference type="EMBL" id="QPJ65886.1"/>
    </source>
</evidence>
<sequence length="218" mass="24181">MVQLNEAAPDLIVGEWAQGAPSNISQEAGNVILIEVFQVNCPGCFIGGLPEAIEVYEAFKNSPLTVWGLATAFEDYDKNSLSNLKLLLESGQVVGETLAELGRRNLLDYDRLGYSLPFPVAMDSVVRESPSLDEASVNEIIYRDIPQFDEMTSALKNNVRQQVKEYLSKKTHSAKTFEMYKLRGTPSSILIDKKGRLRECLFGSSLGLKEMVEALLNE</sequence>
<dbReference type="EMBL" id="CP048620">
    <property type="protein sequence ID" value="QPJ65886.1"/>
    <property type="molecule type" value="Genomic_DNA"/>
</dbReference>